<dbReference type="NCBIfam" id="TIGR04025">
    <property type="entry name" value="PPOX_FMN_DR2398"/>
    <property type="match status" value="1"/>
</dbReference>
<evidence type="ECO:0000313" key="2">
    <source>
        <dbReference type="EMBL" id="MBB4933366.1"/>
    </source>
</evidence>
<protein>
    <recommendedName>
        <fullName evidence="1">Pyridoxamine 5'-phosphate oxidase N-terminal domain-containing protein</fullName>
    </recommendedName>
</protein>
<gene>
    <name evidence="2" type="ORF">F4561_004186</name>
</gene>
<dbReference type="SUPFAM" id="SSF50475">
    <property type="entry name" value="FMN-binding split barrel"/>
    <property type="match status" value="1"/>
</dbReference>
<feature type="domain" description="Pyridoxamine 5'-phosphate oxidase N-terminal" evidence="1">
    <location>
        <begin position="41"/>
        <end position="158"/>
    </location>
</feature>
<comment type="caution">
    <text evidence="2">The sequence shown here is derived from an EMBL/GenBank/DDBJ whole genome shotgun (WGS) entry which is preliminary data.</text>
</comment>
<reference evidence="2 3" key="1">
    <citation type="submission" date="2020-08" db="EMBL/GenBank/DDBJ databases">
        <title>Sequencing the genomes of 1000 actinobacteria strains.</title>
        <authorList>
            <person name="Klenk H.-P."/>
        </authorList>
    </citation>
    <scope>NUCLEOTIDE SEQUENCE [LARGE SCALE GENOMIC DNA]</scope>
    <source>
        <strain evidence="2 3">DSM 102030</strain>
    </source>
</reference>
<organism evidence="2 3">
    <name type="scientific">Lipingzhangella halophila</name>
    <dbReference type="NCBI Taxonomy" id="1783352"/>
    <lineage>
        <taxon>Bacteria</taxon>
        <taxon>Bacillati</taxon>
        <taxon>Actinomycetota</taxon>
        <taxon>Actinomycetes</taxon>
        <taxon>Streptosporangiales</taxon>
        <taxon>Nocardiopsidaceae</taxon>
        <taxon>Lipingzhangella</taxon>
    </lineage>
</organism>
<dbReference type="InterPro" id="IPR012349">
    <property type="entry name" value="Split_barrel_FMN-bd"/>
</dbReference>
<dbReference type="EMBL" id="JACHJT010000001">
    <property type="protein sequence ID" value="MBB4933366.1"/>
    <property type="molecule type" value="Genomic_DNA"/>
</dbReference>
<keyword evidence="3" id="KW-1185">Reference proteome</keyword>
<dbReference type="AlphaFoldDB" id="A0A7W7RK13"/>
<proteinExistence type="predicted"/>
<dbReference type="Pfam" id="PF01243">
    <property type="entry name" value="PNPOx_N"/>
    <property type="match status" value="1"/>
</dbReference>
<evidence type="ECO:0000259" key="1">
    <source>
        <dbReference type="Pfam" id="PF01243"/>
    </source>
</evidence>
<dbReference type="PANTHER" id="PTHR42815">
    <property type="entry name" value="FAD-BINDING, PUTATIVE (AFU_ORTHOLOGUE AFUA_6G07600)-RELATED"/>
    <property type="match status" value="1"/>
</dbReference>
<dbReference type="InterPro" id="IPR024029">
    <property type="entry name" value="Pyridox_Oxase_FMN-dep"/>
</dbReference>
<dbReference type="RefSeq" id="WP_312885395.1">
    <property type="nucleotide sequence ID" value="NZ_JACHJT010000001.1"/>
</dbReference>
<dbReference type="Proteomes" id="UP000523007">
    <property type="component" value="Unassembled WGS sequence"/>
</dbReference>
<dbReference type="InterPro" id="IPR011576">
    <property type="entry name" value="Pyridox_Oxase_N"/>
</dbReference>
<sequence>MGADTREWTEISSEAELQEILGEAKQRALDKERAALSDLDRTWLAESPFCLVATSDTAGNCDVSPKGDPAGKLVHVLDDTTIAIPERPGNRRADGFRNVLSNPHVGLVFLIPGRGDTLRVNGRARLVRDAPFLDDLAVKERRPLMALVVEIDTVFHHCSKAFLRSELWKPATWEPDVVESRAQIAKKLEQPDTPIEELERYYGSYQAEQLY</sequence>
<name>A0A7W7RK13_9ACTN</name>
<dbReference type="PANTHER" id="PTHR42815:SF2">
    <property type="entry name" value="FAD-BINDING, PUTATIVE (AFU_ORTHOLOGUE AFUA_6G07600)-RELATED"/>
    <property type="match status" value="1"/>
</dbReference>
<evidence type="ECO:0000313" key="3">
    <source>
        <dbReference type="Proteomes" id="UP000523007"/>
    </source>
</evidence>
<dbReference type="Gene3D" id="2.30.110.10">
    <property type="entry name" value="Electron Transport, Fmn-binding Protein, Chain A"/>
    <property type="match status" value="1"/>
</dbReference>
<accession>A0A7W7RK13</accession>